<dbReference type="RefSeq" id="WP_109331390.1">
    <property type="nucleotide sequence ID" value="NZ_CP029356.1"/>
</dbReference>
<evidence type="ECO:0000313" key="2">
    <source>
        <dbReference type="EMBL" id="AWK88774.1"/>
    </source>
</evidence>
<feature type="region of interest" description="Disordered" evidence="1">
    <location>
        <begin position="97"/>
        <end position="122"/>
    </location>
</feature>
<name>A0A2S2CW71_9PROT</name>
<accession>A0A2S2CW71</accession>
<protein>
    <submittedName>
        <fullName evidence="2">Uncharacterized protein</fullName>
    </submittedName>
</protein>
<dbReference type="AlphaFoldDB" id="A0A2S2CW71"/>
<dbReference type="KEGG" id="azz:DEW08_22095"/>
<geneLocation type="plasmid" evidence="2 3">
    <name>unnamed1</name>
</geneLocation>
<feature type="compositionally biased region" description="Basic and acidic residues" evidence="1">
    <location>
        <begin position="103"/>
        <end position="122"/>
    </location>
</feature>
<keyword evidence="3" id="KW-1185">Reference proteome</keyword>
<evidence type="ECO:0000313" key="3">
    <source>
        <dbReference type="Proteomes" id="UP000245629"/>
    </source>
</evidence>
<organism evidence="2 3">
    <name type="scientific">Azospirillum thermophilum</name>
    <dbReference type="NCBI Taxonomy" id="2202148"/>
    <lineage>
        <taxon>Bacteria</taxon>
        <taxon>Pseudomonadati</taxon>
        <taxon>Pseudomonadota</taxon>
        <taxon>Alphaproteobacteria</taxon>
        <taxon>Rhodospirillales</taxon>
        <taxon>Azospirillaceae</taxon>
        <taxon>Azospirillum</taxon>
    </lineage>
</organism>
<dbReference type="EMBL" id="CP029356">
    <property type="protein sequence ID" value="AWK88774.1"/>
    <property type="molecule type" value="Genomic_DNA"/>
</dbReference>
<gene>
    <name evidence="2" type="ORF">DEW08_22095</name>
</gene>
<dbReference type="Proteomes" id="UP000245629">
    <property type="component" value="Plasmid unnamed1"/>
</dbReference>
<reference evidence="3" key="1">
    <citation type="submission" date="2018-05" db="EMBL/GenBank/DDBJ databases">
        <title>Azospirillum thermophila sp. nov., a novel isolated from hot spring.</title>
        <authorList>
            <person name="Zhao Z."/>
        </authorList>
    </citation>
    <scope>NUCLEOTIDE SEQUENCE [LARGE SCALE GENOMIC DNA]</scope>
    <source>
        <strain evidence="3">CFH 70021</strain>
        <plasmid evidence="3">unnamed1</plasmid>
    </source>
</reference>
<keyword evidence="2" id="KW-0614">Plasmid</keyword>
<proteinExistence type="predicted"/>
<evidence type="ECO:0000256" key="1">
    <source>
        <dbReference type="SAM" id="MobiDB-lite"/>
    </source>
</evidence>
<dbReference type="OrthoDB" id="7211088at2"/>
<sequence length="122" mass="12336">MAKSFKLPKKIAGVKVPKHLRKSAKSLSAFIETPAGRQALAAALTAMAGVLAGRSTQVQAAAGDAGHAAGQAASGAAGLVREMAGAAVEVVSDAARDFLTPDQQKERAHQGRQAAEGRGKAH</sequence>